<dbReference type="CDD" id="cd00616">
    <property type="entry name" value="AHBA_syn"/>
    <property type="match status" value="1"/>
</dbReference>
<evidence type="ECO:0000313" key="4">
    <source>
        <dbReference type="EMBL" id="USR92729.1"/>
    </source>
</evidence>
<evidence type="ECO:0000313" key="5">
    <source>
        <dbReference type="Proteomes" id="UP001056708"/>
    </source>
</evidence>
<keyword evidence="1 3" id="KW-0663">Pyridoxal phosphate</keyword>
<sequence length="375" mass="41617">MNSIPLLDLAQQYQQLKHELDQAVLQVMVSGRYIGGESVLTFEREFAEYLGTNHCVSCNSGTDALFLALRALDIGPGDQVVTTPFTFIATVEMISAVGATPVFVDIDPETFNLDLEQLALLLAEAGPAQPKAILPVHLFGRPLDMTTLMGLAREYGIPVIEDCAQATGATWDGQRVGSFGTMGCFSFFPTKNLGAFGDGGAIATDDPQLAQRLRSLKEHGATRRYYHEEIGINSRLDALQAAILRVKLGYLESWNQQRRQVAARYQQLLAPLPDLYLPSDVPGHVWNQYSLRLGASHDRDRLRSRLQELGVGTMVYYPTPLHSQPVYRHLGYAEGDFPVTEAVCGQVLSLPMFPQLKPEQQKQILYHLKQFLLEP</sequence>
<organism evidence="4 5">
    <name type="scientific">Phormidium yuhuli AB48</name>
    <dbReference type="NCBI Taxonomy" id="2940671"/>
    <lineage>
        <taxon>Bacteria</taxon>
        <taxon>Bacillati</taxon>
        <taxon>Cyanobacteriota</taxon>
        <taxon>Cyanophyceae</taxon>
        <taxon>Oscillatoriophycideae</taxon>
        <taxon>Oscillatoriales</taxon>
        <taxon>Oscillatoriaceae</taxon>
        <taxon>Phormidium</taxon>
        <taxon>Phormidium yuhuli</taxon>
    </lineage>
</organism>
<accession>A0ABY5AU21</accession>
<dbReference type="InterPro" id="IPR015421">
    <property type="entry name" value="PyrdxlP-dep_Trfase_major"/>
</dbReference>
<proteinExistence type="inferred from homology"/>
<evidence type="ECO:0000256" key="2">
    <source>
        <dbReference type="ARBA" id="ARBA00037999"/>
    </source>
</evidence>
<reference evidence="4" key="1">
    <citation type="submission" date="2022-06" db="EMBL/GenBank/DDBJ databases">
        <title>Genome sequence of Phormidium yuhuli AB48 isolated from an industrial photobioreactor environment.</title>
        <authorList>
            <person name="Qiu Y."/>
            <person name="Noonan A.J.C."/>
            <person name="Dofher K."/>
            <person name="Koch M."/>
            <person name="Kieft B."/>
            <person name="Lin X."/>
            <person name="Ziels R.M."/>
            <person name="Hallam S.J."/>
        </authorList>
    </citation>
    <scope>NUCLEOTIDE SEQUENCE</scope>
    <source>
        <strain evidence="4">AB48</strain>
    </source>
</reference>
<dbReference type="InterPro" id="IPR000653">
    <property type="entry name" value="DegT/StrS_aminotransferase"/>
</dbReference>
<dbReference type="SUPFAM" id="SSF53383">
    <property type="entry name" value="PLP-dependent transferases"/>
    <property type="match status" value="1"/>
</dbReference>
<evidence type="ECO:0000256" key="3">
    <source>
        <dbReference type="RuleBase" id="RU004508"/>
    </source>
</evidence>
<keyword evidence="5" id="KW-1185">Reference proteome</keyword>
<dbReference type="Proteomes" id="UP001056708">
    <property type="component" value="Chromosome"/>
</dbReference>
<gene>
    <name evidence="4" type="ORF">NEA10_08460</name>
</gene>
<comment type="similarity">
    <text evidence="2 3">Belongs to the DegT/DnrJ/EryC1 family.</text>
</comment>
<dbReference type="InterPro" id="IPR015424">
    <property type="entry name" value="PyrdxlP-dep_Trfase"/>
</dbReference>
<protein>
    <submittedName>
        <fullName evidence="4">DegT/DnrJ/EryC1/StrS family aminotransferase</fullName>
    </submittedName>
</protein>
<dbReference type="Pfam" id="PF01041">
    <property type="entry name" value="DegT_DnrJ_EryC1"/>
    <property type="match status" value="1"/>
</dbReference>
<dbReference type="PANTHER" id="PTHR30244">
    <property type="entry name" value="TRANSAMINASE"/>
    <property type="match status" value="1"/>
</dbReference>
<dbReference type="Gene3D" id="3.40.640.10">
    <property type="entry name" value="Type I PLP-dependent aspartate aminotransferase-like (Major domain)"/>
    <property type="match status" value="1"/>
</dbReference>
<dbReference type="Gene3D" id="3.90.1150.10">
    <property type="entry name" value="Aspartate Aminotransferase, domain 1"/>
    <property type="match status" value="1"/>
</dbReference>
<dbReference type="EMBL" id="CP098611">
    <property type="protein sequence ID" value="USR92729.1"/>
    <property type="molecule type" value="Genomic_DNA"/>
</dbReference>
<dbReference type="PANTHER" id="PTHR30244:SF36">
    <property type="entry name" value="3-OXO-GLUCOSE-6-PHOSPHATE:GLUTAMATE AMINOTRANSFERASE"/>
    <property type="match status" value="1"/>
</dbReference>
<keyword evidence="4" id="KW-0808">Transferase</keyword>
<name>A0ABY5AU21_9CYAN</name>
<evidence type="ECO:0000256" key="1">
    <source>
        <dbReference type="ARBA" id="ARBA00022898"/>
    </source>
</evidence>
<dbReference type="RefSeq" id="WP_252664876.1">
    <property type="nucleotide sequence ID" value="NZ_CP098611.1"/>
</dbReference>
<keyword evidence="4" id="KW-0032">Aminotransferase</keyword>
<dbReference type="PIRSF" id="PIRSF000390">
    <property type="entry name" value="PLP_StrS"/>
    <property type="match status" value="1"/>
</dbReference>
<dbReference type="GO" id="GO:0008483">
    <property type="term" value="F:transaminase activity"/>
    <property type="evidence" value="ECO:0007669"/>
    <property type="project" value="UniProtKB-KW"/>
</dbReference>
<dbReference type="InterPro" id="IPR015422">
    <property type="entry name" value="PyrdxlP-dep_Trfase_small"/>
</dbReference>